<organism evidence="14 15">
    <name type="scientific">Peribacillus saganii</name>
    <dbReference type="NCBI Taxonomy" id="2303992"/>
    <lineage>
        <taxon>Bacteria</taxon>
        <taxon>Bacillati</taxon>
        <taxon>Bacillota</taxon>
        <taxon>Bacilli</taxon>
        <taxon>Bacillales</taxon>
        <taxon>Bacillaceae</taxon>
        <taxon>Peribacillus</taxon>
    </lineage>
</organism>
<dbReference type="EC" id="4.1.3.17" evidence="5"/>
<keyword evidence="13" id="KW-0460">Magnesium</keyword>
<comment type="caution">
    <text evidence="14">The sequence shown here is derived from an EMBL/GenBank/DDBJ whole genome shotgun (WGS) entry which is preliminary data.</text>
</comment>
<dbReference type="CDD" id="cd16841">
    <property type="entry name" value="RraA_family"/>
    <property type="match status" value="1"/>
</dbReference>
<dbReference type="EMBL" id="QVTE01000016">
    <property type="protein sequence ID" value="RFU70300.1"/>
    <property type="molecule type" value="Genomic_DNA"/>
</dbReference>
<comment type="function">
    <text evidence="8">Catalyzes the aldol cleavage of 4-hydroxy-4-methyl-2-oxoglutarate (HMG) into 2 molecules of pyruvate. Also contains a secondary oxaloacetate (OAA) decarboxylase activity due to the common pyruvate enolate transition state formed following C-C bond cleavage in the retro-aldol and decarboxylation reactions.</text>
</comment>
<evidence type="ECO:0000256" key="9">
    <source>
        <dbReference type="ARBA" id="ARBA00029596"/>
    </source>
</evidence>
<dbReference type="Pfam" id="PF03737">
    <property type="entry name" value="RraA-like"/>
    <property type="match status" value="1"/>
</dbReference>
<keyword evidence="15" id="KW-1185">Reference proteome</keyword>
<reference evidence="14 15" key="1">
    <citation type="submission" date="2018-08" db="EMBL/GenBank/DDBJ databases">
        <title>Bacillus chawlae sp. nov., Bacillus glennii sp. nov., and Bacillus saganii sp. nov. Isolated from the Vehicle Assembly Building at Kennedy Space Center where the Viking Spacecraft were Assembled.</title>
        <authorList>
            <person name="Seuylemezian A."/>
            <person name="Vaishampayan P."/>
        </authorList>
    </citation>
    <scope>NUCLEOTIDE SEQUENCE [LARGE SCALE GENOMIC DNA]</scope>
    <source>
        <strain evidence="14 15">V47-23a</strain>
    </source>
</reference>
<dbReference type="Gene3D" id="3.50.30.40">
    <property type="entry name" value="Ribonuclease E inhibitor RraA/RraA-like"/>
    <property type="match status" value="1"/>
</dbReference>
<sequence length="199" mass="21713">MVGPAFTVKYVPIGEHKGTVGDYIDDCKAGDVIVLNNAGRTTCPVWGDILTYVATAKGITGTVIDGVCRDVDGSRELGYPMLSRWHNMVTGKDRVMVQSVNETVAISDIQVRPGDLIVGDESGVLVIPRNRADEVLAFAKEIDATERLIFNKVKNGVHGERLAKSTVTMNYKEAMSKAIKKNPQLFNEQLGILLHLSQN</sequence>
<dbReference type="PANTHER" id="PTHR33254:SF4">
    <property type="entry name" value="4-HYDROXY-4-METHYL-2-OXOGLUTARATE ALDOLASE 3-RELATED"/>
    <property type="match status" value="1"/>
</dbReference>
<evidence type="ECO:0000256" key="1">
    <source>
        <dbReference type="ARBA" id="ARBA00001342"/>
    </source>
</evidence>
<evidence type="ECO:0000313" key="14">
    <source>
        <dbReference type="EMBL" id="RFU70300.1"/>
    </source>
</evidence>
<evidence type="ECO:0000256" key="5">
    <source>
        <dbReference type="ARBA" id="ARBA00012213"/>
    </source>
</evidence>
<dbReference type="GO" id="GO:0047443">
    <property type="term" value="F:4-hydroxy-4-methyl-2-oxoglutarate aldolase activity"/>
    <property type="evidence" value="ECO:0007669"/>
    <property type="project" value="UniProtKB-EC"/>
</dbReference>
<comment type="subunit">
    <text evidence="4">Homotrimer.</text>
</comment>
<comment type="similarity">
    <text evidence="3">Belongs to the class II aldolase/RraA-like family.</text>
</comment>
<dbReference type="PANTHER" id="PTHR33254">
    <property type="entry name" value="4-HYDROXY-4-METHYL-2-OXOGLUTARATE ALDOLASE 3-RELATED"/>
    <property type="match status" value="1"/>
</dbReference>
<dbReference type="EC" id="4.1.1.112" evidence="6"/>
<dbReference type="OrthoDB" id="9784786at2"/>
<dbReference type="GO" id="GO:0008948">
    <property type="term" value="F:oxaloacetate decarboxylase activity"/>
    <property type="evidence" value="ECO:0007669"/>
    <property type="project" value="UniProtKB-EC"/>
</dbReference>
<evidence type="ECO:0000256" key="12">
    <source>
        <dbReference type="ARBA" id="ARBA00047973"/>
    </source>
</evidence>
<feature type="binding site" evidence="13">
    <location>
        <position position="69"/>
    </location>
    <ligand>
        <name>substrate</name>
    </ligand>
</feature>
<evidence type="ECO:0000256" key="11">
    <source>
        <dbReference type="ARBA" id="ARBA00032305"/>
    </source>
</evidence>
<feature type="binding site" evidence="13">
    <location>
        <begin position="47"/>
        <end position="50"/>
    </location>
    <ligand>
        <name>substrate</name>
    </ligand>
</feature>
<name>A0A372LR56_9BACI</name>
<evidence type="ECO:0000256" key="8">
    <source>
        <dbReference type="ARBA" id="ARBA00025046"/>
    </source>
</evidence>
<dbReference type="AlphaFoldDB" id="A0A372LR56"/>
<dbReference type="Proteomes" id="UP000264541">
    <property type="component" value="Unassembled WGS sequence"/>
</dbReference>
<evidence type="ECO:0000256" key="13">
    <source>
        <dbReference type="PIRSR" id="PIRSR605493-1"/>
    </source>
</evidence>
<comment type="cofactor">
    <cofactor evidence="2">
        <name>a divalent metal cation</name>
        <dbReference type="ChEBI" id="CHEBI:60240"/>
    </cofactor>
</comment>
<dbReference type="SUPFAM" id="SSF89562">
    <property type="entry name" value="RraA-like"/>
    <property type="match status" value="1"/>
</dbReference>
<dbReference type="InterPro" id="IPR005493">
    <property type="entry name" value="RraA/RraA-like"/>
</dbReference>
<dbReference type="InterPro" id="IPR036704">
    <property type="entry name" value="RraA/RraA-like_sf"/>
</dbReference>
<comment type="catalytic activity">
    <reaction evidence="12">
        <text>oxaloacetate + H(+) = pyruvate + CO2</text>
        <dbReference type="Rhea" id="RHEA:15641"/>
        <dbReference type="ChEBI" id="CHEBI:15361"/>
        <dbReference type="ChEBI" id="CHEBI:15378"/>
        <dbReference type="ChEBI" id="CHEBI:16452"/>
        <dbReference type="ChEBI" id="CHEBI:16526"/>
        <dbReference type="EC" id="4.1.1.112"/>
    </reaction>
</comment>
<keyword evidence="13" id="KW-0479">Metal-binding</keyword>
<evidence type="ECO:0000256" key="7">
    <source>
        <dbReference type="ARBA" id="ARBA00016549"/>
    </source>
</evidence>
<protein>
    <recommendedName>
        <fullName evidence="7">Putative 4-hydroxy-4-methyl-2-oxoglutarate aldolase</fullName>
        <ecNumber evidence="6">4.1.1.112</ecNumber>
        <ecNumber evidence="5">4.1.3.17</ecNumber>
    </recommendedName>
    <alternativeName>
        <fullName evidence="11">Oxaloacetate decarboxylase</fullName>
    </alternativeName>
    <alternativeName>
        <fullName evidence="9">Regulator of ribonuclease activity homolog</fullName>
    </alternativeName>
    <alternativeName>
        <fullName evidence="10">RraA-like protein</fullName>
    </alternativeName>
</protein>
<gene>
    <name evidence="14" type="ORF">D0469_06790</name>
</gene>
<evidence type="ECO:0000256" key="10">
    <source>
        <dbReference type="ARBA" id="ARBA00030169"/>
    </source>
</evidence>
<evidence type="ECO:0000256" key="2">
    <source>
        <dbReference type="ARBA" id="ARBA00001968"/>
    </source>
</evidence>
<evidence type="ECO:0000256" key="3">
    <source>
        <dbReference type="ARBA" id="ARBA00008621"/>
    </source>
</evidence>
<evidence type="ECO:0000256" key="4">
    <source>
        <dbReference type="ARBA" id="ARBA00011233"/>
    </source>
</evidence>
<proteinExistence type="inferred from homology"/>
<evidence type="ECO:0000313" key="15">
    <source>
        <dbReference type="Proteomes" id="UP000264541"/>
    </source>
</evidence>
<feature type="binding site" evidence="13">
    <location>
        <position position="70"/>
    </location>
    <ligand>
        <name>Mg(2+)</name>
        <dbReference type="ChEBI" id="CHEBI:18420"/>
    </ligand>
</feature>
<comment type="catalytic activity">
    <reaction evidence="1">
        <text>4-hydroxy-4-methyl-2-oxoglutarate = 2 pyruvate</text>
        <dbReference type="Rhea" id="RHEA:22748"/>
        <dbReference type="ChEBI" id="CHEBI:15361"/>
        <dbReference type="ChEBI" id="CHEBI:58276"/>
        <dbReference type="EC" id="4.1.3.17"/>
    </reaction>
</comment>
<dbReference type="GO" id="GO:0046872">
    <property type="term" value="F:metal ion binding"/>
    <property type="evidence" value="ECO:0007669"/>
    <property type="project" value="UniProtKB-KW"/>
</dbReference>
<comment type="cofactor">
    <cofactor evidence="13">
        <name>Mg(2+)</name>
        <dbReference type="ChEBI" id="CHEBI:18420"/>
    </cofactor>
</comment>
<evidence type="ECO:0000256" key="6">
    <source>
        <dbReference type="ARBA" id="ARBA00012947"/>
    </source>
</evidence>
<accession>A0A372LR56</accession>